<keyword evidence="6 7" id="KW-0472">Membrane</keyword>
<feature type="transmembrane region" description="Helical" evidence="7">
    <location>
        <begin position="34"/>
        <end position="52"/>
    </location>
</feature>
<evidence type="ECO:0000259" key="8">
    <source>
        <dbReference type="PROSITE" id="PS50928"/>
    </source>
</evidence>
<dbReference type="EMBL" id="JACHXN010000011">
    <property type="protein sequence ID" value="MBB3147288.1"/>
    <property type="molecule type" value="Genomic_DNA"/>
</dbReference>
<dbReference type="PANTHER" id="PTHR30043">
    <property type="entry name" value="PHOSPHONATES TRANSPORT SYSTEM PERMEASE PROTEIN"/>
    <property type="match status" value="1"/>
</dbReference>
<evidence type="ECO:0000256" key="6">
    <source>
        <dbReference type="ARBA" id="ARBA00023136"/>
    </source>
</evidence>
<dbReference type="Proteomes" id="UP000554520">
    <property type="component" value="Unassembled WGS sequence"/>
</dbReference>
<sequence length="316" mass="34882">MVMTLPRTGAGREADSLSLLMARIEEHRRAKRRITTVYIAIFAFLFVCSVWLTDFSLPDLVAGFPALGLYITKLFTTALAGGSSERIPIVSLSHFFGDADTKQSLAYWFFNLNTFVSLIVETLLMAVLATLMGFTIAFAFSFFASRNLVDNPFIVWIARRLMEVLRSIPDLVFALFFVFCYGIGPIAGILAMGLHTAGALGKLFSELNENISMRPVEGMRAVGADWPKTLRYAVVPQVLPGFISYALLRFEINIRSSAIIGVVGAGGIGAEIKKVINFNQYEDVSAVIILVVALVMLIDVISGQIRHRFITTQLQH</sequence>
<dbReference type="CDD" id="cd06261">
    <property type="entry name" value="TM_PBP2"/>
    <property type="match status" value="1"/>
</dbReference>
<keyword evidence="10" id="KW-1185">Reference proteome</keyword>
<feature type="transmembrane region" description="Helical" evidence="7">
    <location>
        <begin position="284"/>
        <end position="301"/>
    </location>
</feature>
<dbReference type="SUPFAM" id="SSF161098">
    <property type="entry name" value="MetI-like"/>
    <property type="match status" value="1"/>
</dbReference>
<comment type="subcellular location">
    <subcellularLocation>
        <location evidence="1 7">Cell membrane</location>
        <topology evidence="1 7">Multi-pass membrane protein</topology>
    </subcellularLocation>
</comment>
<accession>A0A839U8Z4</accession>
<evidence type="ECO:0000256" key="7">
    <source>
        <dbReference type="RuleBase" id="RU363032"/>
    </source>
</evidence>
<evidence type="ECO:0000313" key="10">
    <source>
        <dbReference type="Proteomes" id="UP000554520"/>
    </source>
</evidence>
<organism evidence="9 10">
    <name type="scientific">Phyllobacterium trifolii</name>
    <dbReference type="NCBI Taxonomy" id="300193"/>
    <lineage>
        <taxon>Bacteria</taxon>
        <taxon>Pseudomonadati</taxon>
        <taxon>Pseudomonadota</taxon>
        <taxon>Alphaproteobacteria</taxon>
        <taxon>Hyphomicrobiales</taxon>
        <taxon>Phyllobacteriaceae</taxon>
        <taxon>Phyllobacterium</taxon>
    </lineage>
</organism>
<dbReference type="InterPro" id="IPR005769">
    <property type="entry name" value="PhnE/PtxC"/>
</dbReference>
<feature type="transmembrane region" description="Helical" evidence="7">
    <location>
        <begin position="170"/>
        <end position="194"/>
    </location>
</feature>
<comment type="similarity">
    <text evidence="7">Belongs to the binding-protein-dependent transport system permease family.</text>
</comment>
<keyword evidence="5 7" id="KW-1133">Transmembrane helix</keyword>
<evidence type="ECO:0000256" key="2">
    <source>
        <dbReference type="ARBA" id="ARBA00022448"/>
    </source>
</evidence>
<evidence type="ECO:0000256" key="4">
    <source>
        <dbReference type="ARBA" id="ARBA00022692"/>
    </source>
</evidence>
<dbReference type="Gene3D" id="1.10.3720.10">
    <property type="entry name" value="MetI-like"/>
    <property type="match status" value="1"/>
</dbReference>
<reference evidence="9 10" key="1">
    <citation type="submission" date="2020-08" db="EMBL/GenBank/DDBJ databases">
        <title>Genomic Encyclopedia of Type Strains, Phase III (KMG-III): the genomes of soil and plant-associated and newly described type strains.</title>
        <authorList>
            <person name="Whitman W."/>
        </authorList>
    </citation>
    <scope>NUCLEOTIDE SEQUENCE [LARGE SCALE GENOMIC DNA]</scope>
    <source>
        <strain evidence="9 10">CECT 7015</strain>
    </source>
</reference>
<dbReference type="GO" id="GO:0005886">
    <property type="term" value="C:plasma membrane"/>
    <property type="evidence" value="ECO:0007669"/>
    <property type="project" value="UniProtKB-SubCell"/>
</dbReference>
<dbReference type="GO" id="GO:0015416">
    <property type="term" value="F:ABC-type phosphonate transporter activity"/>
    <property type="evidence" value="ECO:0007669"/>
    <property type="project" value="InterPro"/>
</dbReference>
<proteinExistence type="inferred from homology"/>
<dbReference type="InterPro" id="IPR035906">
    <property type="entry name" value="MetI-like_sf"/>
</dbReference>
<gene>
    <name evidence="9" type="ORF">FHS21_003704</name>
</gene>
<dbReference type="PROSITE" id="PS50928">
    <property type="entry name" value="ABC_TM1"/>
    <property type="match status" value="1"/>
</dbReference>
<name>A0A839U8Z4_9HYPH</name>
<feature type="domain" description="ABC transmembrane type-1" evidence="8">
    <location>
        <begin position="119"/>
        <end position="302"/>
    </location>
</feature>
<protein>
    <submittedName>
        <fullName evidence="9">Phosphonate transport system permease protein</fullName>
    </submittedName>
</protein>
<evidence type="ECO:0000256" key="1">
    <source>
        <dbReference type="ARBA" id="ARBA00004651"/>
    </source>
</evidence>
<dbReference type="PANTHER" id="PTHR30043:SF1">
    <property type="entry name" value="ABC TRANSPORT SYSTEM PERMEASE PROTEIN P69"/>
    <property type="match status" value="1"/>
</dbReference>
<keyword evidence="4 7" id="KW-0812">Transmembrane</keyword>
<comment type="caution">
    <text evidence="9">The sequence shown here is derived from an EMBL/GenBank/DDBJ whole genome shotgun (WGS) entry which is preliminary data.</text>
</comment>
<evidence type="ECO:0000313" key="9">
    <source>
        <dbReference type="EMBL" id="MBB3147288.1"/>
    </source>
</evidence>
<dbReference type="InterPro" id="IPR000515">
    <property type="entry name" value="MetI-like"/>
</dbReference>
<dbReference type="AlphaFoldDB" id="A0A839U8Z4"/>
<dbReference type="Pfam" id="PF00528">
    <property type="entry name" value="BPD_transp_1"/>
    <property type="match status" value="1"/>
</dbReference>
<evidence type="ECO:0000256" key="3">
    <source>
        <dbReference type="ARBA" id="ARBA00022475"/>
    </source>
</evidence>
<dbReference type="NCBIfam" id="TIGR01097">
    <property type="entry name" value="PhnE"/>
    <property type="match status" value="1"/>
</dbReference>
<feature type="transmembrane region" description="Helical" evidence="7">
    <location>
        <begin position="131"/>
        <end position="149"/>
    </location>
</feature>
<keyword evidence="2 7" id="KW-0813">Transport</keyword>
<dbReference type="RefSeq" id="WP_183663450.1">
    <property type="nucleotide sequence ID" value="NZ_JACHXN010000011.1"/>
</dbReference>
<keyword evidence="3" id="KW-1003">Cell membrane</keyword>
<evidence type="ECO:0000256" key="5">
    <source>
        <dbReference type="ARBA" id="ARBA00022989"/>
    </source>
</evidence>